<proteinExistence type="predicted"/>
<dbReference type="OMA" id="NCHASIK"/>
<name>G8JUE9_ERECY</name>
<dbReference type="RefSeq" id="XP_003647546.1">
    <property type="nucleotide sequence ID" value="XM_003647498.1"/>
</dbReference>
<dbReference type="InParanoid" id="G8JUE9"/>
<dbReference type="HOGENOM" id="CLU_072845_1_0_1"/>
<reference evidence="2" key="1">
    <citation type="journal article" date="2012" name="G3 (Bethesda)">
        <title>Pichia sorbitophila, an interspecies yeast hybrid reveals early steps of genome resolution following polyploidization.</title>
        <authorList>
            <person name="Leh Louis V."/>
            <person name="Despons L."/>
            <person name="Friedrich A."/>
            <person name="Martin T."/>
            <person name="Durrens P."/>
            <person name="Casaregola S."/>
            <person name="Neuveglise C."/>
            <person name="Fairhead C."/>
            <person name="Marck C."/>
            <person name="Cruz J.A."/>
            <person name="Straub M.L."/>
            <person name="Kugler V."/>
            <person name="Sacerdot C."/>
            <person name="Uzunov Z."/>
            <person name="Thierry A."/>
            <person name="Weiss S."/>
            <person name="Bleykasten C."/>
            <person name="De Montigny J."/>
            <person name="Jacques N."/>
            <person name="Jung P."/>
            <person name="Lemaire M."/>
            <person name="Mallet S."/>
            <person name="Morel G."/>
            <person name="Richard G.F."/>
            <person name="Sarkar A."/>
            <person name="Savel G."/>
            <person name="Schacherer J."/>
            <person name="Seret M.L."/>
            <person name="Talla E."/>
            <person name="Samson G."/>
            <person name="Jubin C."/>
            <person name="Poulain J."/>
            <person name="Vacherie B."/>
            <person name="Barbe V."/>
            <person name="Pelletier E."/>
            <person name="Sherman D.J."/>
            <person name="Westhof E."/>
            <person name="Weissenbach J."/>
            <person name="Baret P.V."/>
            <person name="Wincker P."/>
            <person name="Gaillardin C."/>
            <person name="Dujon B."/>
            <person name="Souciet J.L."/>
        </authorList>
    </citation>
    <scope>NUCLEOTIDE SEQUENCE [LARGE SCALE GENOMIC DNA]</scope>
    <source>
        <strain evidence="2">CBS 270.75 / DBVPG 7215 / KCTC 17166 / NRRL Y-17582</strain>
    </source>
</reference>
<dbReference type="PANTHER" id="PTHR12069">
    <property type="entry name" value="DNA-DIRECTED RNA POLYMERASES III 80 KDA POLYPEPTIDE RNA POLYMERASE III SUBUNIT 5"/>
    <property type="match status" value="1"/>
</dbReference>
<dbReference type="InterPro" id="IPR006886">
    <property type="entry name" value="RNA_pol_III_Rpc5"/>
</dbReference>
<evidence type="ECO:0000313" key="2">
    <source>
        <dbReference type="Proteomes" id="UP000006790"/>
    </source>
</evidence>
<dbReference type="STRING" id="931890.G8JUE9"/>
<dbReference type="GO" id="GO:0042797">
    <property type="term" value="P:tRNA transcription by RNA polymerase III"/>
    <property type="evidence" value="ECO:0007669"/>
    <property type="project" value="EnsemblFungi"/>
</dbReference>
<dbReference type="KEGG" id="erc:Ecym_6353"/>
<protein>
    <recommendedName>
        <fullName evidence="3">DNA-directed RNA polymerase III subunit RPC5</fullName>
    </recommendedName>
</protein>
<dbReference type="EMBL" id="CP002502">
    <property type="protein sequence ID" value="AET40729.1"/>
    <property type="molecule type" value="Genomic_DNA"/>
</dbReference>
<dbReference type="Pfam" id="PF04801">
    <property type="entry name" value="RPC5"/>
    <property type="match status" value="1"/>
</dbReference>
<dbReference type="Proteomes" id="UP000006790">
    <property type="component" value="Chromosome 6"/>
</dbReference>
<dbReference type="GO" id="GO:0006384">
    <property type="term" value="P:transcription initiation at RNA polymerase III promoter"/>
    <property type="evidence" value="ECO:0007669"/>
    <property type="project" value="EnsemblFungi"/>
</dbReference>
<dbReference type="OrthoDB" id="340681at2759"/>
<evidence type="ECO:0008006" key="3">
    <source>
        <dbReference type="Google" id="ProtNLM"/>
    </source>
</evidence>
<sequence>MEKNLFVLEEDGDAVLQDVMAPSIKEEGPDYGLDEEDFNDPVVREIPLNITHGPCPIHVLQYANKSKKLGKRFVNHLPVSQVRYKEHSSLLELDIPLNTDVFYNQDRAKEDWDDVKVQTLKGVGVSNEGQYVGLMHDGQLYLMPVEKVAQIRPYFKYIDQKQQQRKHEDANIQNVMNGASGTKQRAQVVTMSVKSSNEANQGRLGGSLLAHRIAEDEVSKELVWKEDTFESFLAEVTTEESREALIPKHESLAYLGKLL</sequence>
<dbReference type="eggNOG" id="KOG2354">
    <property type="taxonomic scope" value="Eukaryota"/>
</dbReference>
<dbReference type="FunCoup" id="G8JUE9">
    <property type="interactions" value="143"/>
</dbReference>
<dbReference type="AlphaFoldDB" id="G8JUE9"/>
<keyword evidence="2" id="KW-1185">Reference proteome</keyword>
<dbReference type="GeneID" id="11471110"/>
<organism evidence="1 2">
    <name type="scientific">Eremothecium cymbalariae (strain CBS 270.75 / DBVPG 7215 / KCTC 17166 / NRRL Y-17582)</name>
    <name type="common">Yeast</name>
    <dbReference type="NCBI Taxonomy" id="931890"/>
    <lineage>
        <taxon>Eukaryota</taxon>
        <taxon>Fungi</taxon>
        <taxon>Dikarya</taxon>
        <taxon>Ascomycota</taxon>
        <taxon>Saccharomycotina</taxon>
        <taxon>Saccharomycetes</taxon>
        <taxon>Saccharomycetales</taxon>
        <taxon>Saccharomycetaceae</taxon>
        <taxon>Eremothecium</taxon>
    </lineage>
</organism>
<dbReference type="PANTHER" id="PTHR12069:SF0">
    <property type="entry name" value="DNA-DIRECTED RNA POLYMERASE III SUBUNIT RPC5"/>
    <property type="match status" value="1"/>
</dbReference>
<dbReference type="GO" id="GO:0005666">
    <property type="term" value="C:RNA polymerase III complex"/>
    <property type="evidence" value="ECO:0007669"/>
    <property type="project" value="EnsemblFungi"/>
</dbReference>
<evidence type="ECO:0000313" key="1">
    <source>
        <dbReference type="EMBL" id="AET40729.1"/>
    </source>
</evidence>
<dbReference type="GO" id="GO:0003899">
    <property type="term" value="F:DNA-directed RNA polymerase activity"/>
    <property type="evidence" value="ECO:0007669"/>
    <property type="project" value="EnsemblFungi"/>
</dbReference>
<dbReference type="GO" id="GO:0006386">
    <property type="term" value="P:termination of RNA polymerase III transcription"/>
    <property type="evidence" value="ECO:0007669"/>
    <property type="project" value="EnsemblFungi"/>
</dbReference>
<gene>
    <name evidence="1" type="ordered locus">Ecym_6353</name>
</gene>
<accession>G8JUE9</accession>